<dbReference type="KEGG" id="shd:SUTH_03400"/>
<dbReference type="HOGENOM" id="CLU_018816_1_0_4"/>
<protein>
    <submittedName>
        <fullName evidence="7">RND family efflux transporter MFP subunit</fullName>
    </submittedName>
</protein>
<organism evidence="7 8">
    <name type="scientific">Sulfuritalea hydrogenivorans sk43H</name>
    <dbReference type="NCBI Taxonomy" id="1223802"/>
    <lineage>
        <taxon>Bacteria</taxon>
        <taxon>Pseudomonadati</taxon>
        <taxon>Pseudomonadota</taxon>
        <taxon>Betaproteobacteria</taxon>
        <taxon>Nitrosomonadales</taxon>
        <taxon>Sterolibacteriaceae</taxon>
        <taxon>Sulfuritalea</taxon>
    </lineage>
</organism>
<dbReference type="Proteomes" id="UP000031637">
    <property type="component" value="Chromosome"/>
</dbReference>
<dbReference type="PROSITE" id="PS51257">
    <property type="entry name" value="PROKAR_LIPOPROTEIN"/>
    <property type="match status" value="1"/>
</dbReference>
<dbReference type="InterPro" id="IPR058625">
    <property type="entry name" value="MdtA-like_BSH"/>
</dbReference>
<dbReference type="Pfam" id="PF25917">
    <property type="entry name" value="BSH_RND"/>
    <property type="match status" value="1"/>
</dbReference>
<proteinExistence type="inferred from homology"/>
<accession>W0SK83</accession>
<name>W0SK83_9PROT</name>
<feature type="domain" description="Multidrug resistance protein MdtA-like barrel-sandwich hybrid" evidence="4">
    <location>
        <begin position="60"/>
        <end position="179"/>
    </location>
</feature>
<evidence type="ECO:0000259" key="6">
    <source>
        <dbReference type="Pfam" id="PF25967"/>
    </source>
</evidence>
<dbReference type="Gene3D" id="2.40.420.20">
    <property type="match status" value="1"/>
</dbReference>
<evidence type="ECO:0000313" key="7">
    <source>
        <dbReference type="EMBL" id="BAO31170.1"/>
    </source>
</evidence>
<keyword evidence="3" id="KW-0813">Transport</keyword>
<evidence type="ECO:0000259" key="4">
    <source>
        <dbReference type="Pfam" id="PF25917"/>
    </source>
</evidence>
<dbReference type="Pfam" id="PF25954">
    <property type="entry name" value="Beta-barrel_RND_2"/>
    <property type="match status" value="1"/>
</dbReference>
<evidence type="ECO:0000259" key="5">
    <source>
        <dbReference type="Pfam" id="PF25954"/>
    </source>
</evidence>
<dbReference type="NCBIfam" id="TIGR01730">
    <property type="entry name" value="RND_mfp"/>
    <property type="match status" value="1"/>
</dbReference>
<gene>
    <name evidence="7" type="ORF">SUTH_03400</name>
</gene>
<evidence type="ECO:0000256" key="1">
    <source>
        <dbReference type="ARBA" id="ARBA00004196"/>
    </source>
</evidence>
<feature type="domain" description="CusB-like beta-barrel" evidence="5">
    <location>
        <begin position="191"/>
        <end position="265"/>
    </location>
</feature>
<dbReference type="Pfam" id="PF25967">
    <property type="entry name" value="RND-MFP_C"/>
    <property type="match status" value="1"/>
</dbReference>
<reference evidence="7 8" key="1">
    <citation type="journal article" date="2014" name="Syst. Appl. Microbiol.">
        <title>Complete genomes of freshwater sulfur oxidizers Sulfuricella denitrificans skB26 and Sulfuritalea hydrogenivorans sk43H: genetic insights into the sulfur oxidation pathway of betaproteobacteria.</title>
        <authorList>
            <person name="Watanabe T."/>
            <person name="Kojima H."/>
            <person name="Fukui M."/>
        </authorList>
    </citation>
    <scope>NUCLEOTIDE SEQUENCE [LARGE SCALE GENOMIC DNA]</scope>
    <source>
        <strain evidence="7">DSM22779</strain>
    </source>
</reference>
<dbReference type="SUPFAM" id="SSF111369">
    <property type="entry name" value="HlyD-like secretion proteins"/>
    <property type="match status" value="1"/>
</dbReference>
<dbReference type="Gene3D" id="2.40.30.170">
    <property type="match status" value="1"/>
</dbReference>
<dbReference type="Gene3D" id="1.10.287.470">
    <property type="entry name" value="Helix hairpin bin"/>
    <property type="match status" value="1"/>
</dbReference>
<dbReference type="Gene3D" id="2.40.50.100">
    <property type="match status" value="1"/>
</dbReference>
<dbReference type="PANTHER" id="PTHR30469">
    <property type="entry name" value="MULTIDRUG RESISTANCE PROTEIN MDTA"/>
    <property type="match status" value="1"/>
</dbReference>
<dbReference type="RefSeq" id="WP_041100937.1">
    <property type="nucleotide sequence ID" value="NZ_AP012547.1"/>
</dbReference>
<dbReference type="GO" id="GO:0015562">
    <property type="term" value="F:efflux transmembrane transporter activity"/>
    <property type="evidence" value="ECO:0007669"/>
    <property type="project" value="TreeGrafter"/>
</dbReference>
<dbReference type="AlphaFoldDB" id="W0SK83"/>
<evidence type="ECO:0000256" key="3">
    <source>
        <dbReference type="ARBA" id="ARBA00022448"/>
    </source>
</evidence>
<dbReference type="InterPro" id="IPR058627">
    <property type="entry name" value="MdtA-like_C"/>
</dbReference>
<dbReference type="STRING" id="1223802.SUTH_03400"/>
<dbReference type="OrthoDB" id="9806939at2"/>
<comment type="similarity">
    <text evidence="2">Belongs to the membrane fusion protein (MFP) (TC 8.A.1) family.</text>
</comment>
<dbReference type="InterPro" id="IPR006143">
    <property type="entry name" value="RND_pump_MFP"/>
</dbReference>
<dbReference type="InterPro" id="IPR058792">
    <property type="entry name" value="Beta-barrel_RND_2"/>
</dbReference>
<comment type="subcellular location">
    <subcellularLocation>
        <location evidence="1">Cell envelope</location>
    </subcellularLocation>
</comment>
<dbReference type="PANTHER" id="PTHR30469:SF18">
    <property type="entry name" value="RESISTANCE-NODULATION-CELL DIVISION (RND) EFFLUX MEMBRANE FUSION PROTEIN-RELATED"/>
    <property type="match status" value="1"/>
</dbReference>
<dbReference type="EMBL" id="AP012547">
    <property type="protein sequence ID" value="BAO31170.1"/>
    <property type="molecule type" value="Genomic_DNA"/>
</dbReference>
<evidence type="ECO:0000313" key="8">
    <source>
        <dbReference type="Proteomes" id="UP000031637"/>
    </source>
</evidence>
<keyword evidence="8" id="KW-1185">Reference proteome</keyword>
<feature type="domain" description="Multidrug resistance protein MdtA-like C-terminal permuted SH3" evidence="6">
    <location>
        <begin position="274"/>
        <end position="330"/>
    </location>
</feature>
<dbReference type="GO" id="GO:1990281">
    <property type="term" value="C:efflux pump complex"/>
    <property type="evidence" value="ECO:0007669"/>
    <property type="project" value="TreeGrafter"/>
</dbReference>
<sequence length="349" mass="35976">MKLAPLLFLPVLLTACSEPPPPPVVPKLVRIMTVGAGDTATDGAQRSYSGEVRARIETTLGFRIAGKIVERRVDAGTAVKAGQVLARLDPADAGLQATQAEAQRALAAADVARYRDLRAKNFISASALDARETTFKAAEAQAALAKNQASYTSLVADRAGVIGQVLAEPGQVVSAGQPVFRLAPDGEREIAVALPEGEVSTFKLGQAAEVTLWATQGAGTKPLAGRLREVSPVADPVTRTYAARVSLKDADPLLPLGMSATVRFPTGAPGATRLTVPLTAIFQQGNQPAVWRVGAGDTVSLQAVTVAAYTDSGAVVVAGLSGGERIVAAGVNLLTAGEKVRIATQASSR</sequence>
<evidence type="ECO:0000256" key="2">
    <source>
        <dbReference type="ARBA" id="ARBA00009477"/>
    </source>
</evidence>